<dbReference type="VEuPathDB" id="TriTrypDB:TcIL3000_7_1470"/>
<feature type="compositionally biased region" description="Acidic residues" evidence="2">
    <location>
        <begin position="942"/>
        <end position="1004"/>
    </location>
</feature>
<protein>
    <submittedName>
        <fullName evidence="3">Uncharacterized protein</fullName>
    </submittedName>
</protein>
<dbReference type="PANTHER" id="PTHR13275:SF4">
    <property type="entry name" value="VACUOLAR PROTEIN SORTING-ASSOCIATED PROTEIN 72 HOMOLOG"/>
    <property type="match status" value="1"/>
</dbReference>
<dbReference type="PANTHER" id="PTHR13275">
    <property type="entry name" value="YL-1 PROTEIN TRANSCRIPTION FACTOR-LIKE 1"/>
    <property type="match status" value="1"/>
</dbReference>
<accession>G0UPM9</accession>
<feature type="compositionally biased region" description="Basic residues" evidence="2">
    <location>
        <begin position="169"/>
        <end position="179"/>
    </location>
</feature>
<evidence type="ECO:0000256" key="1">
    <source>
        <dbReference type="SAM" id="Coils"/>
    </source>
</evidence>
<feature type="compositionally biased region" description="Acidic residues" evidence="2">
    <location>
        <begin position="188"/>
        <end position="206"/>
    </location>
</feature>
<feature type="compositionally biased region" description="Acidic residues" evidence="2">
    <location>
        <begin position="913"/>
        <end position="933"/>
    </location>
</feature>
<feature type="coiled-coil region" evidence="1">
    <location>
        <begin position="1397"/>
        <end position="1424"/>
    </location>
</feature>
<feature type="region of interest" description="Disordered" evidence="2">
    <location>
        <begin position="1"/>
        <end position="74"/>
    </location>
</feature>
<sequence length="1481" mass="169288">MSASSLQRKGKSNASGRTMRPSKKSSKEKPKNLKKEKTRYHREKFAREKQKQDGQPNVHSAGGVRGGDRNPQRSARTKDIDLHLAAQVSSELRANLSTFKTRLNATDIFGAELSHIFKYVPPPFIQQHLPESVRSFRSFLSKFERGSPNRIQAFIVWYEWAEYEANKGKSPRKGARKFHGVGAQPAADVEEEEEEVASAGQQEEEADGKSRQKVSRSRMTLSRTVKDREHVRSLLQMCLRHNSARRKEGQHALLNHLKAKLVDGVDCRTLRSVKDTAHHSLPYAFARMLLGMVTEDLAMIVLHTHILFLALRETGIAPAVVLSLIGEEIALDVRMKATKAHIEARIARRKELPKEDNYGQDDWDDFDPDKINDPTKGERNQRVVAAVFAMGAIIANREKMHMEDARRIAQYLCFTYIEQKATRVLSAALLLMTLEKFPKLWEDEVVVEWISYAFFLYPKLEYFRPEGVQLLLRLMTMEKMSAALKKLLPSAVQQCAALDPLEPSTVEQIANTLFRKEQVIAVHPMVHPVWDDWFDLLVQRCATGESLQDHLNTMMHNAIAPYRRGNADVPRRILFQQLVARLGQLVLRSDDADQRNEMLQAASKTVGYGGKIIAKPSDPAKLRMMPLEMIDAKVRDLLKQYRSTRDSHASAHANRTWVLKELRACLNIPLRQGVTCAYVDEAARALLQYGFFPTPRSTDEHCMNRAIYLFSDVLSFTYTAALSRPKCTLKPLDIIEEYLAAEEKGQTRFQTGKTETAFRKARNCIVGALENSSKRSVLFYEERDMHLLLVLLFLILSTDDPTNQDAKMLAKSTVSDLCQFFLTGTLETIDLFYDVLMAIVMRTSAPLHVLPLMVCVRRIATGYMLRFARYVKERATVDLVLAPLREAYRTDEREMIRQAKEKSSKPGGGDGSSSDEEGDAGEEEEEEEEEGEEAVQNLHDNEENEDDCTDESGDDEEKSETETETDRDDDDEPTEEDEKENEDAEEEPDLSSDDDESEVVEEEAPTQQYIDALKGMVGNVDLQFIYPTDTTNKEKSDVVRSIQVVTRVGIGMRSPLIVHIFQVLLAVCRENVKTSDDVVFNCTLSSIQMLMLTKNRYYGKFLIAEGLFQLLSDIQSYCRKVDRVLVRKESESVRHGAVVRRRMTQLKDAALRVFHFVAFLAHKNHGGEDVRVTLVEFYKSIFCDRGWDEKKRMPSVKRDMHHYRHGFAWALLPATFEKFSEVAGVEGPQRVRIFKGCCQMIVAMLPRLSGLGAALRSSAASAISEFLQSFTLDDIYNMKYTLVYDYLHCLRMVIKYNSRVQLDTTWAEGVVKEVVDNDSIMVSAASIRLLASMERMLGMTPRARETKAPAPVSVLYKQYEKAGRKEKAAFYRRAKRARAKVVQALAAYRNGELTDAERAAKRRRREMLRINDRLERQMIRTERSQLLTKEEKEEKRKRIMIAKQERIAKNRERKQRLHEQRERAFQRWREQKLAAAAVAAE</sequence>
<feature type="region of interest" description="Disordered" evidence="2">
    <location>
        <begin position="169"/>
        <end position="224"/>
    </location>
</feature>
<evidence type="ECO:0000313" key="3">
    <source>
        <dbReference type="EMBL" id="CCC91340.1"/>
    </source>
</evidence>
<name>G0UPM9_TRYCI</name>
<feature type="compositionally biased region" description="Basic and acidic residues" evidence="2">
    <location>
        <begin position="25"/>
        <end position="35"/>
    </location>
</feature>
<gene>
    <name evidence="3" type="ORF">TCIL3000_7_1470</name>
</gene>
<feature type="compositionally biased region" description="Basic and acidic residues" evidence="2">
    <location>
        <begin position="43"/>
        <end position="52"/>
    </location>
</feature>
<feature type="region of interest" description="Disordered" evidence="2">
    <location>
        <begin position="897"/>
        <end position="1008"/>
    </location>
</feature>
<dbReference type="EMBL" id="HE575320">
    <property type="protein sequence ID" value="CCC91340.1"/>
    <property type="molecule type" value="Genomic_DNA"/>
</dbReference>
<proteinExistence type="predicted"/>
<feature type="compositionally biased region" description="Polar residues" evidence="2">
    <location>
        <begin position="1"/>
        <end position="16"/>
    </location>
</feature>
<evidence type="ECO:0000256" key="2">
    <source>
        <dbReference type="SAM" id="MobiDB-lite"/>
    </source>
</evidence>
<dbReference type="GO" id="GO:0005634">
    <property type="term" value="C:nucleus"/>
    <property type="evidence" value="ECO:0007669"/>
    <property type="project" value="TreeGrafter"/>
</dbReference>
<keyword evidence="1" id="KW-0175">Coiled coil</keyword>
<organism evidence="3">
    <name type="scientific">Trypanosoma congolense (strain IL3000)</name>
    <dbReference type="NCBI Taxonomy" id="1068625"/>
    <lineage>
        <taxon>Eukaryota</taxon>
        <taxon>Discoba</taxon>
        <taxon>Euglenozoa</taxon>
        <taxon>Kinetoplastea</taxon>
        <taxon>Metakinetoplastina</taxon>
        <taxon>Trypanosomatida</taxon>
        <taxon>Trypanosomatidae</taxon>
        <taxon>Trypanosoma</taxon>
        <taxon>Nannomonas</taxon>
    </lineage>
</organism>
<reference evidence="3" key="1">
    <citation type="journal article" date="2012" name="Proc. Natl. Acad. Sci. U.S.A.">
        <title>Antigenic diversity is generated by distinct evolutionary mechanisms in African trypanosome species.</title>
        <authorList>
            <person name="Jackson A.P."/>
            <person name="Berry A."/>
            <person name="Aslett M."/>
            <person name="Allison H.C."/>
            <person name="Burton P."/>
            <person name="Vavrova-Anderson J."/>
            <person name="Brown R."/>
            <person name="Browne H."/>
            <person name="Corton N."/>
            <person name="Hauser H."/>
            <person name="Gamble J."/>
            <person name="Gilderthorp R."/>
            <person name="Marcello L."/>
            <person name="McQuillan J."/>
            <person name="Otto T.D."/>
            <person name="Quail M.A."/>
            <person name="Sanders M.J."/>
            <person name="van Tonder A."/>
            <person name="Ginger M.L."/>
            <person name="Field M.C."/>
            <person name="Barry J.D."/>
            <person name="Hertz-Fowler C."/>
            <person name="Berriman M."/>
        </authorList>
    </citation>
    <scope>NUCLEOTIDE SEQUENCE</scope>
    <source>
        <strain evidence="3">IL3000</strain>
    </source>
</reference>